<dbReference type="PROSITE" id="PS51000">
    <property type="entry name" value="HTH_DEOR_2"/>
    <property type="match status" value="1"/>
</dbReference>
<reference evidence="5 6" key="1">
    <citation type="journal article" date="2021" name="Sci. Rep.">
        <title>Genome analysis of a halophilic bacterium Halomonas malpeensis YU-PRIM-29(T) reveals its exopolysaccharide and pigment producing capabilities.</title>
        <authorList>
            <person name="Athmika"/>
            <person name="Ghate S.D."/>
            <person name="Arun A.B."/>
            <person name="Rao S.S."/>
            <person name="Kumar S.T.A."/>
            <person name="Kandiyil M.K."/>
            <person name="Saptami K."/>
            <person name="Rekha P.D."/>
        </authorList>
    </citation>
    <scope>NUCLEOTIDE SEQUENCE [LARGE SCALE GENOMIC DNA]</scope>
    <source>
        <strain evidence="6">prim 29</strain>
    </source>
</reference>
<dbReference type="Pfam" id="PF08220">
    <property type="entry name" value="HTH_DeoR"/>
    <property type="match status" value="1"/>
</dbReference>
<dbReference type="EMBL" id="WHVL01000001">
    <property type="protein sequence ID" value="MCB8887776.1"/>
    <property type="molecule type" value="Genomic_DNA"/>
</dbReference>
<dbReference type="SMART" id="SM00420">
    <property type="entry name" value="HTH_DEOR"/>
    <property type="match status" value="1"/>
</dbReference>
<proteinExistence type="predicted"/>
<dbReference type="SMART" id="SM01134">
    <property type="entry name" value="DeoRC"/>
    <property type="match status" value="1"/>
</dbReference>
<evidence type="ECO:0000256" key="3">
    <source>
        <dbReference type="ARBA" id="ARBA00023163"/>
    </source>
</evidence>
<dbReference type="Proteomes" id="UP001319882">
    <property type="component" value="Unassembled WGS sequence"/>
</dbReference>
<accession>A0ABS8DN92</accession>
<keyword evidence="6" id="KW-1185">Reference proteome</keyword>
<keyword evidence="1" id="KW-0805">Transcription regulation</keyword>
<dbReference type="PANTHER" id="PTHR30363">
    <property type="entry name" value="HTH-TYPE TRANSCRIPTIONAL REGULATOR SRLR-RELATED"/>
    <property type="match status" value="1"/>
</dbReference>
<dbReference type="PROSITE" id="PS00894">
    <property type="entry name" value="HTH_DEOR_1"/>
    <property type="match status" value="1"/>
</dbReference>
<dbReference type="InterPro" id="IPR050313">
    <property type="entry name" value="Carb_Metab_HTH_regulators"/>
</dbReference>
<keyword evidence="3" id="KW-0804">Transcription</keyword>
<evidence type="ECO:0000313" key="5">
    <source>
        <dbReference type="EMBL" id="MCB8887776.1"/>
    </source>
</evidence>
<evidence type="ECO:0000256" key="2">
    <source>
        <dbReference type="ARBA" id="ARBA00023125"/>
    </source>
</evidence>
<dbReference type="InterPro" id="IPR014036">
    <property type="entry name" value="DeoR-like_C"/>
</dbReference>
<dbReference type="InterPro" id="IPR037171">
    <property type="entry name" value="NagB/RpiA_transferase-like"/>
</dbReference>
<keyword evidence="2" id="KW-0238">DNA-binding</keyword>
<protein>
    <submittedName>
        <fullName evidence="5">DeoR/GlpR transcriptional regulator</fullName>
    </submittedName>
</protein>
<comment type="caution">
    <text evidence="5">The sequence shown here is derived from an EMBL/GenBank/DDBJ whole genome shotgun (WGS) entry which is preliminary data.</text>
</comment>
<feature type="domain" description="HTH deoR-type" evidence="4">
    <location>
        <begin position="5"/>
        <end position="57"/>
    </location>
</feature>
<evidence type="ECO:0000313" key="6">
    <source>
        <dbReference type="Proteomes" id="UP001319882"/>
    </source>
</evidence>
<name>A0ABS8DN92_9GAMM</name>
<dbReference type="InterPro" id="IPR001034">
    <property type="entry name" value="DeoR_HTH"/>
</dbReference>
<gene>
    <name evidence="5" type="ORF">GEV37_01355</name>
</gene>
<dbReference type="PANTHER" id="PTHR30363:SF8">
    <property type="entry name" value="DEOXYRIBOSE OPERON REPRESSOR"/>
    <property type="match status" value="1"/>
</dbReference>
<organism evidence="5 6">
    <name type="scientific">Vreelandella malpeensis</name>
    <dbReference type="NCBI Taxonomy" id="1172368"/>
    <lineage>
        <taxon>Bacteria</taxon>
        <taxon>Pseudomonadati</taxon>
        <taxon>Pseudomonadota</taxon>
        <taxon>Gammaproteobacteria</taxon>
        <taxon>Oceanospirillales</taxon>
        <taxon>Halomonadaceae</taxon>
        <taxon>Vreelandella</taxon>
    </lineage>
</organism>
<dbReference type="RefSeq" id="WP_227388374.1">
    <property type="nucleotide sequence ID" value="NZ_JBHSCJ010000003.1"/>
</dbReference>
<sequence>MSERREQRFERLKEALGCQGVLHLRDAAKLCQVSEMTIRRDLQACPGPIALMGGRLFKVAPTPPVYDLTEQEALGLAVKHRLCQRALDFIEEGDTLFIDCGSTLQPLLPLLARFCELTVVSYALNVANQVAALPGVRLILLGGLYYGASQSFGGDGVADEIRRLGINKALISAAGVDARQGVSCFHFHEVAPKRAAIATAARRILVVDGRKMGVVRPAYFATLSDFDVVVTDDEQISKRFEMGLPCVTDIAIT</sequence>
<dbReference type="InterPro" id="IPR018356">
    <property type="entry name" value="Tscrpt_reg_HTH_DeoR_CS"/>
</dbReference>
<evidence type="ECO:0000259" key="4">
    <source>
        <dbReference type="PROSITE" id="PS51000"/>
    </source>
</evidence>
<evidence type="ECO:0000256" key="1">
    <source>
        <dbReference type="ARBA" id="ARBA00023015"/>
    </source>
</evidence>
<dbReference type="SUPFAM" id="SSF100950">
    <property type="entry name" value="NagB/RpiA/CoA transferase-like"/>
    <property type="match status" value="1"/>
</dbReference>
<dbReference type="Pfam" id="PF00455">
    <property type="entry name" value="DeoRC"/>
    <property type="match status" value="1"/>
</dbReference>